<sequence>MIKNTDVNKFVNLKHKVLPKPNQRDLLDHSKILQNQVSKYSFATKKGISLKRNVPPKSSENQDSYIASPKMMGYNFLHLFAICDGHGTNGHKASNFLRNTLPKELKNRLQEETRSNGSQSLDISKLAEQGKCPLSQDMYNLFVNSFLDTNDSLIRQEFDTKFSGSTCCALLIYEKKIFCANVGDSRCILIRIPNLKQRLAENSHSSRVQKSSEDAKELKITVLELSRDHKPDDHDERERIESNGGEIQSYINSKGICVGPKRVWVKNHNFPGLAMSRSFGDEIASRVGVSACPEIKETTLTHEDAYIVIASDGVWEFLENKEVAEIVYEYYVQGNAEKAAEAIVKEAFDRWKNREIIVDDITCIVLFLDIKD</sequence>
<gene>
    <name evidence="4" type="ORF">ECRASSUSDP1_LOCUS1119</name>
</gene>
<accession>A0AAD1U1U8</accession>
<dbReference type="SMART" id="SM00332">
    <property type="entry name" value="PP2Cc"/>
    <property type="match status" value="1"/>
</dbReference>
<proteinExistence type="predicted"/>
<dbReference type="InterPro" id="IPR015655">
    <property type="entry name" value="PP2C"/>
</dbReference>
<comment type="caution">
    <text evidence="4">The sequence shown here is derived from an EMBL/GenBank/DDBJ whole genome shotgun (WGS) entry which is preliminary data.</text>
</comment>
<dbReference type="SUPFAM" id="SSF81606">
    <property type="entry name" value="PP2C-like"/>
    <property type="match status" value="1"/>
</dbReference>
<protein>
    <recommendedName>
        <fullName evidence="3">PPM-type phosphatase domain-containing protein</fullName>
    </recommendedName>
</protein>
<dbReference type="GO" id="GO:0016020">
    <property type="term" value="C:membrane"/>
    <property type="evidence" value="ECO:0007669"/>
    <property type="project" value="UniProtKB-SubCell"/>
</dbReference>
<dbReference type="AlphaFoldDB" id="A0AAD1U1U8"/>
<reference evidence="4" key="1">
    <citation type="submission" date="2023-07" db="EMBL/GenBank/DDBJ databases">
        <authorList>
            <consortium name="AG Swart"/>
            <person name="Singh M."/>
            <person name="Singh A."/>
            <person name="Seah K."/>
            <person name="Emmerich C."/>
        </authorList>
    </citation>
    <scope>NUCLEOTIDE SEQUENCE</scope>
    <source>
        <strain evidence="4">DP1</strain>
    </source>
</reference>
<organism evidence="4 5">
    <name type="scientific">Euplotes crassus</name>
    <dbReference type="NCBI Taxonomy" id="5936"/>
    <lineage>
        <taxon>Eukaryota</taxon>
        <taxon>Sar</taxon>
        <taxon>Alveolata</taxon>
        <taxon>Ciliophora</taxon>
        <taxon>Intramacronucleata</taxon>
        <taxon>Spirotrichea</taxon>
        <taxon>Hypotrichia</taxon>
        <taxon>Euplotida</taxon>
        <taxon>Euplotidae</taxon>
        <taxon>Moneuplotes</taxon>
    </lineage>
</organism>
<dbReference type="PROSITE" id="PS51746">
    <property type="entry name" value="PPM_2"/>
    <property type="match status" value="1"/>
</dbReference>
<comment type="subcellular location">
    <subcellularLocation>
        <location evidence="1">Membrane</location>
    </subcellularLocation>
</comment>
<dbReference type="Gene3D" id="3.60.40.10">
    <property type="entry name" value="PPM-type phosphatase domain"/>
    <property type="match status" value="1"/>
</dbReference>
<keyword evidence="5" id="KW-1185">Reference proteome</keyword>
<feature type="domain" description="PPM-type phosphatase" evidence="3">
    <location>
        <begin position="39"/>
        <end position="368"/>
    </location>
</feature>
<evidence type="ECO:0000256" key="1">
    <source>
        <dbReference type="ARBA" id="ARBA00004370"/>
    </source>
</evidence>
<dbReference type="GO" id="GO:0004722">
    <property type="term" value="F:protein serine/threonine phosphatase activity"/>
    <property type="evidence" value="ECO:0007669"/>
    <property type="project" value="InterPro"/>
</dbReference>
<dbReference type="CDD" id="cd00143">
    <property type="entry name" value="PP2Cc"/>
    <property type="match status" value="1"/>
</dbReference>
<dbReference type="Proteomes" id="UP001295684">
    <property type="component" value="Unassembled WGS sequence"/>
</dbReference>
<dbReference type="EMBL" id="CAMPGE010001056">
    <property type="protein sequence ID" value="CAI2359825.1"/>
    <property type="molecule type" value="Genomic_DNA"/>
</dbReference>
<dbReference type="PANTHER" id="PTHR47992">
    <property type="entry name" value="PROTEIN PHOSPHATASE"/>
    <property type="match status" value="1"/>
</dbReference>
<dbReference type="InterPro" id="IPR001932">
    <property type="entry name" value="PPM-type_phosphatase-like_dom"/>
</dbReference>
<dbReference type="InterPro" id="IPR036457">
    <property type="entry name" value="PPM-type-like_dom_sf"/>
</dbReference>
<evidence type="ECO:0000256" key="2">
    <source>
        <dbReference type="ARBA" id="ARBA00023136"/>
    </source>
</evidence>
<evidence type="ECO:0000313" key="5">
    <source>
        <dbReference type="Proteomes" id="UP001295684"/>
    </source>
</evidence>
<name>A0AAD1U1U8_EUPCR</name>
<dbReference type="Pfam" id="PF00481">
    <property type="entry name" value="PP2C"/>
    <property type="match status" value="1"/>
</dbReference>
<evidence type="ECO:0000313" key="4">
    <source>
        <dbReference type="EMBL" id="CAI2359825.1"/>
    </source>
</evidence>
<evidence type="ECO:0000259" key="3">
    <source>
        <dbReference type="PROSITE" id="PS51746"/>
    </source>
</evidence>
<keyword evidence="2" id="KW-0472">Membrane</keyword>